<protein>
    <submittedName>
        <fullName evidence="3">Uncharacterized protein</fullName>
    </submittedName>
</protein>
<feature type="transmembrane region" description="Helical" evidence="2">
    <location>
        <begin position="68"/>
        <end position="85"/>
    </location>
</feature>
<dbReference type="GeneID" id="300997312"/>
<dbReference type="KEGG" id="tsm:ASU32_17870"/>
<feature type="region of interest" description="Disordered" evidence="1">
    <location>
        <begin position="218"/>
        <end position="238"/>
    </location>
</feature>
<feature type="compositionally biased region" description="Basic and acidic residues" evidence="1">
    <location>
        <begin position="228"/>
        <end position="238"/>
    </location>
</feature>
<feature type="transmembrane region" description="Helical" evidence="2">
    <location>
        <begin position="150"/>
        <end position="174"/>
    </location>
</feature>
<evidence type="ECO:0000256" key="2">
    <source>
        <dbReference type="SAM" id="Phobius"/>
    </source>
</evidence>
<evidence type="ECO:0000313" key="3">
    <source>
        <dbReference type="EMBL" id="SED25257.1"/>
    </source>
</evidence>
<feature type="transmembrane region" description="Helical" evidence="2">
    <location>
        <begin position="34"/>
        <end position="56"/>
    </location>
</feature>
<dbReference type="NCBIfam" id="NF041646">
    <property type="entry name" value="VC0807_fam"/>
    <property type="match status" value="1"/>
</dbReference>
<dbReference type="RefSeq" id="WP_068522295.1">
    <property type="nucleotide sequence ID" value="NZ_CBDRGN010000007.1"/>
</dbReference>
<dbReference type="AlphaFoldDB" id="A0A1H4Z5R6"/>
<keyword evidence="2" id="KW-0472">Membrane</keyword>
<dbReference type="EMBL" id="FNSA01000003">
    <property type="protein sequence ID" value="SED25257.1"/>
    <property type="molecule type" value="Genomic_DNA"/>
</dbReference>
<name>A0A1H4Z5R6_TSUTY</name>
<keyword evidence="4" id="KW-1185">Reference proteome</keyword>
<organism evidence="3 4">
    <name type="scientific">Tsukamurella tyrosinosolvens</name>
    <dbReference type="NCBI Taxonomy" id="57704"/>
    <lineage>
        <taxon>Bacteria</taxon>
        <taxon>Bacillati</taxon>
        <taxon>Actinomycetota</taxon>
        <taxon>Actinomycetes</taxon>
        <taxon>Mycobacteriales</taxon>
        <taxon>Tsukamurellaceae</taxon>
        <taxon>Tsukamurella</taxon>
    </lineage>
</organism>
<evidence type="ECO:0000256" key="1">
    <source>
        <dbReference type="SAM" id="MobiDB-lite"/>
    </source>
</evidence>
<proteinExistence type="predicted"/>
<accession>A0A1H4Z5R6</accession>
<dbReference type="Proteomes" id="UP000182241">
    <property type="component" value="Unassembled WGS sequence"/>
</dbReference>
<feature type="transmembrane region" description="Helical" evidence="2">
    <location>
        <begin position="91"/>
        <end position="113"/>
    </location>
</feature>
<keyword evidence="2" id="KW-1133">Transmembrane helix</keyword>
<sequence>MTVPLADTESPPAPPVALLVDVGLQLGVYFALRYLVGAGQLLALVAGTALVAVRILARSLVRRATDPLELFTLTLLACSITAAAISGSPRVILLVETAIGALMAVAIAAGLVLRRRAVATLMMRLTVRGDAGRAQQWNRRVRTERPCVRAIGAVDPLWLVAVVLSTTASVTAALSLPIDYAVVACQVIPLLVAVPVLPLTLLLLRPVRAALAGAAPEGAVPAPVAPRTDLHPTVERTN</sequence>
<reference evidence="4" key="1">
    <citation type="submission" date="2016-10" db="EMBL/GenBank/DDBJ databases">
        <authorList>
            <person name="Varghese N."/>
            <person name="Submissions S."/>
        </authorList>
    </citation>
    <scope>NUCLEOTIDE SEQUENCE [LARGE SCALE GENOMIC DNA]</scope>
    <source>
        <strain evidence="4">DSM 44234</strain>
    </source>
</reference>
<feature type="transmembrane region" description="Helical" evidence="2">
    <location>
        <begin position="180"/>
        <end position="204"/>
    </location>
</feature>
<gene>
    <name evidence="3" type="ORF">SAMN04489793_4434</name>
</gene>
<dbReference type="STRING" id="57704.SAMN04489793_4434"/>
<evidence type="ECO:0000313" key="4">
    <source>
        <dbReference type="Proteomes" id="UP000182241"/>
    </source>
</evidence>
<keyword evidence="2" id="KW-0812">Transmembrane</keyword>